<dbReference type="OrthoDB" id="3268660at2"/>
<dbReference type="Pfam" id="PF02368">
    <property type="entry name" value="Big_2"/>
    <property type="match status" value="2"/>
</dbReference>
<evidence type="ECO:0000313" key="2">
    <source>
        <dbReference type="EMBL" id="TGY41188.1"/>
    </source>
</evidence>
<dbReference type="PANTHER" id="PTHR30032">
    <property type="entry name" value="N-ACETYLMURAMOYL-L-ALANINE AMIDASE-RELATED"/>
    <property type="match status" value="1"/>
</dbReference>
<name>A0A4S2DGJ4_9CLOT</name>
<dbReference type="InterPro" id="IPR003343">
    <property type="entry name" value="Big_2"/>
</dbReference>
<dbReference type="Gene3D" id="2.60.40.1080">
    <property type="match status" value="2"/>
</dbReference>
<dbReference type="Proteomes" id="UP000306888">
    <property type="component" value="Unassembled WGS sequence"/>
</dbReference>
<dbReference type="PANTHER" id="PTHR30032:SF8">
    <property type="entry name" value="GERMINATION-SPECIFIC N-ACETYLMURAMOYL-L-ALANINE AMIDASE"/>
    <property type="match status" value="1"/>
</dbReference>
<dbReference type="GO" id="GO:0005576">
    <property type="term" value="C:extracellular region"/>
    <property type="evidence" value="ECO:0007669"/>
    <property type="project" value="InterPro"/>
</dbReference>
<protein>
    <recommendedName>
        <fullName evidence="1">BIG2 domain-containing protein</fullName>
    </recommendedName>
</protein>
<proteinExistence type="predicted"/>
<organism evidence="2 3">
    <name type="scientific">Clostridium sartagoforme</name>
    <dbReference type="NCBI Taxonomy" id="84031"/>
    <lineage>
        <taxon>Bacteria</taxon>
        <taxon>Bacillati</taxon>
        <taxon>Bacillota</taxon>
        <taxon>Clostridia</taxon>
        <taxon>Eubacteriales</taxon>
        <taxon>Clostridiaceae</taxon>
        <taxon>Clostridium</taxon>
    </lineage>
</organism>
<evidence type="ECO:0000259" key="1">
    <source>
        <dbReference type="SMART" id="SM00635"/>
    </source>
</evidence>
<dbReference type="InterPro" id="IPR008964">
    <property type="entry name" value="Invasin/intimin_cell_adhesion"/>
</dbReference>
<gene>
    <name evidence="2" type="ORF">E5347_13545</name>
</gene>
<keyword evidence="3" id="KW-1185">Reference proteome</keyword>
<dbReference type="GO" id="GO:0008270">
    <property type="term" value="F:zinc ion binding"/>
    <property type="evidence" value="ECO:0007669"/>
    <property type="project" value="InterPro"/>
</dbReference>
<dbReference type="SUPFAM" id="SSF49373">
    <property type="entry name" value="Invasin/intimin cell-adhesion fragments"/>
    <property type="match status" value="2"/>
</dbReference>
<dbReference type="GO" id="GO:0004222">
    <property type="term" value="F:metalloendopeptidase activity"/>
    <property type="evidence" value="ECO:0007669"/>
    <property type="project" value="InterPro"/>
</dbReference>
<dbReference type="SMART" id="SM00635">
    <property type="entry name" value="BID_2"/>
    <property type="match status" value="2"/>
</dbReference>
<comment type="caution">
    <text evidence="2">The sequence shown here is derived from an EMBL/GenBank/DDBJ whole genome shotgun (WGS) entry which is preliminary data.</text>
</comment>
<reference evidence="2 3" key="1">
    <citation type="submission" date="2019-04" db="EMBL/GenBank/DDBJ databases">
        <title>Microbes associate with the intestines of laboratory mice.</title>
        <authorList>
            <person name="Navarre W."/>
            <person name="Wong E."/>
            <person name="Huang K."/>
            <person name="Tropini C."/>
            <person name="Ng K."/>
            <person name="Yu B."/>
        </authorList>
    </citation>
    <scope>NUCLEOTIDE SEQUENCE [LARGE SCALE GENOMIC DNA]</scope>
    <source>
        <strain evidence="2 3">NM50_B9-20</strain>
    </source>
</reference>
<accession>A0A4S2DGJ4</accession>
<dbReference type="RefSeq" id="WP_136007764.1">
    <property type="nucleotide sequence ID" value="NZ_SRYR01000009.1"/>
</dbReference>
<dbReference type="Pfam" id="PF04122">
    <property type="entry name" value="CW_binding_2"/>
    <property type="match status" value="3"/>
</dbReference>
<dbReference type="EMBL" id="SRYR01000009">
    <property type="protein sequence ID" value="TGY41188.1"/>
    <property type="molecule type" value="Genomic_DNA"/>
</dbReference>
<dbReference type="Pfam" id="PF07580">
    <property type="entry name" value="Peptidase_M26_C"/>
    <property type="match status" value="1"/>
</dbReference>
<dbReference type="Gene3D" id="3.40.50.12090">
    <property type="match status" value="2"/>
</dbReference>
<evidence type="ECO:0000313" key="3">
    <source>
        <dbReference type="Proteomes" id="UP000306888"/>
    </source>
</evidence>
<dbReference type="InterPro" id="IPR011505">
    <property type="entry name" value="Peptidase_M26_C_dom"/>
</dbReference>
<feature type="domain" description="BIG2" evidence="1">
    <location>
        <begin position="844"/>
        <end position="921"/>
    </location>
</feature>
<sequence length="1325" mass="146902">MTGKKRIAFGLAVIIGLNSSIYMLPNKVYATEISTEEKLGIEIDKKEEENSIEKNENRQDLQDNIKVENTIAEKSAANGKEVSKRTKDVLQGVNYFNDKTIADLLAPNRFSAADKLNKQVEISKRDNIPIASVTEEQVLSELKAENVHVMSYGESFSKTQKNIESIIEKLVENSTIEKGYVGDSNEYFINKITNNKEKLLLGISYIDRLYDFNIGSENIKEILTYTPSYYGKQVDPLDWLIRIGGAGGEMLKVSNNTKAYKSLFKGVITDKESLLSFLEDNKNKFEPNSTMDEWFKKTSKAIIVESPTQINLNAKTSLYSKLSSEAYLQEHILLLLTVSENSIYVISNFTTITYGLVDTYVDKSLKQNNNALYQEKFKEFKSQVEKAASQQNNFIELWHRIGKANVQHLLSTNRLVIDSLRMYNSGTVNASQEWSPKFGDKAATGVKEFITPLNLYANYFGADGQAEGGQIRLFLAKALDERGFSTYTHELTHLLIGTFFLNNNGVRDGLETEFYPRGLFETYGINGPTLNLNLIYDHKGQERYHNASPERFKTEKDFQEYMSGVFDVIYTLDYAEANAILKKDKNDKQKWFHKLEQKNDPRNRFNQGDSNATHKIDSVRKISIDEANELNTIYDLIDKNIISSRYEVVGLKTTGDIASNGYYVVPLFSSNYASVENNNGVSGDVMMKRQTYELLAEYGYYGGVVPYISNQYKGQATKDGVVLSDEYILEKIFKGQYATMTDFKKEMFNERIGKKDQLKPISFQWEGRKVTLDNFEKINELMTEAVESDLKNVQELPHGWNNILAEYTKVELLKKEIFKAYLNDTDDFKQSIYREDESKPVVIPVTSVTLNKTKESLLKGKTTTLAATINPSNATNKGVTWSSSNNSVAIVDQSGKVTAVGKGTATITVTTKDGGKKATCTITVTEESKPVVIPVTSVTLNKTKESLLKGKTITLVATINPSNATNKGVTWSSSNNSVATVDQSGKVTAVGKGTATITVITKDGSKKATCTITVTEPVTNTVIQGERVYGSDRYETSYKLFEKGWNTSNTVILAYGFDYPDALSAAPLAGKKNAPILLVKNSGLKSQPRLKQLLINKSVKNAIIVGGTGVISSEIDKDLKSMGISVKRLGGKDRYETSVLIAKEVGINTGEVALVNGLSFADALSISSIATKKKMPILLTRTDVIPVSIKRYLDSNSKSISKSYVIGSTGVVSNNVLNKLKSPVRLGGSDRFKTNKSVLDRFKGELNLSNVYIASGLDFPDALSASALAGKNNNFLLLSHTTRAEEAVKSEISENKGKISKAYILGSKAVISDEIIKGLGVTSIK</sequence>
<dbReference type="InterPro" id="IPR051922">
    <property type="entry name" value="Bact_Sporulation_Assoc"/>
</dbReference>
<dbReference type="InterPro" id="IPR007253">
    <property type="entry name" value="Cell_wall-bd_2"/>
</dbReference>
<feature type="domain" description="BIG2" evidence="1">
    <location>
        <begin position="934"/>
        <end position="1011"/>
    </location>
</feature>